<gene>
    <name evidence="1" type="ORF">CN553_32205</name>
</gene>
<reference evidence="1 2" key="1">
    <citation type="submission" date="2017-09" db="EMBL/GenBank/DDBJ databases">
        <title>Large-scale bioinformatics analysis of Bacillus genomes uncovers conserved roles of natural products in bacterial physiology.</title>
        <authorList>
            <consortium name="Agbiome Team Llc"/>
            <person name="Bleich R.M."/>
            <person name="Kirk G.J."/>
            <person name="Santa Maria K.C."/>
            <person name="Allen S.E."/>
            <person name="Farag S."/>
            <person name="Shank E.A."/>
            <person name="Bowers A."/>
        </authorList>
    </citation>
    <scope>NUCLEOTIDE SEQUENCE [LARGE SCALE GENOMIC DNA]</scope>
    <source>
        <strain evidence="1 2">AFS027647</strain>
    </source>
</reference>
<proteinExistence type="predicted"/>
<feature type="non-terminal residue" evidence="1">
    <location>
        <position position="91"/>
    </location>
</feature>
<dbReference type="EMBL" id="NUAN01000405">
    <property type="protein sequence ID" value="PEN73869.1"/>
    <property type="molecule type" value="Genomic_DNA"/>
</dbReference>
<organism evidence="1 2">
    <name type="scientific">Bacillus cereus</name>
    <dbReference type="NCBI Taxonomy" id="1396"/>
    <lineage>
        <taxon>Bacteria</taxon>
        <taxon>Bacillati</taxon>
        <taxon>Bacillota</taxon>
        <taxon>Bacilli</taxon>
        <taxon>Bacillales</taxon>
        <taxon>Bacillaceae</taxon>
        <taxon>Bacillus</taxon>
        <taxon>Bacillus cereus group</taxon>
    </lineage>
</organism>
<dbReference type="AlphaFoldDB" id="A0A9X6YIW8"/>
<feature type="non-terminal residue" evidence="1">
    <location>
        <position position="1"/>
    </location>
</feature>
<evidence type="ECO:0000313" key="1">
    <source>
        <dbReference type="EMBL" id="PEN73869.1"/>
    </source>
</evidence>
<name>A0A9X6YIW8_BACCE</name>
<evidence type="ECO:0000313" key="2">
    <source>
        <dbReference type="Proteomes" id="UP000220691"/>
    </source>
</evidence>
<dbReference type="Proteomes" id="UP000220691">
    <property type="component" value="Unassembled WGS sequence"/>
</dbReference>
<comment type="caution">
    <text evidence="1">The sequence shown here is derived from an EMBL/GenBank/DDBJ whole genome shotgun (WGS) entry which is preliminary data.</text>
</comment>
<accession>A0A9X6YIW8</accession>
<sequence length="91" mass="10478">KSLESELLEHYNFSKNVVSSSAMLQARRKLKLYAFETVFKSISSNLTREKTYRGYRLLAHDGTDLNLPTDISDEETCFNNNTSYNLLHLNA</sequence>
<protein>
    <submittedName>
        <fullName evidence="1">IS4 family transposase</fullName>
    </submittedName>
</protein>